<sequence length="291" mass="34771">LLTGYWVFILSGAGITVGAHRYFTHRTFKMNQVLRFIFMLLFTMSGENDLYIWVRDHRQHHKYSDTDADPHNAKRGFFFSHVGWIMVRKHPEVKAKMKTLDLSDIENDPIIKFHKKYYLALYVAINAFFVAIPCLLWNEAFWASFWGVYMFRTVLVYNCTWSVNSFAHLYGNRPYNREIQPLENEFVSLITYGEGWHNFHHMFPYDYRASEFGRRHDLGTRTIEWLKRHGYAYDLRETPQHLVDKWVRKFGDGTPTARKELQTIQYHESHDDECTKDERFASRRQEESATA</sequence>
<dbReference type="PANTHER" id="PTHR11351">
    <property type="entry name" value="ACYL-COA DESATURASE"/>
    <property type="match status" value="1"/>
</dbReference>
<comment type="cofactor">
    <cofactor evidence="12">
        <name>Fe(2+)</name>
        <dbReference type="ChEBI" id="CHEBI:29033"/>
    </cofactor>
</comment>
<evidence type="ECO:0000256" key="7">
    <source>
        <dbReference type="ARBA" id="ARBA00023002"/>
    </source>
</evidence>
<keyword evidence="5" id="KW-0276">Fatty acid metabolism</keyword>
<evidence type="ECO:0000256" key="14">
    <source>
        <dbReference type="SAM" id="Phobius"/>
    </source>
</evidence>
<evidence type="ECO:0000259" key="15">
    <source>
        <dbReference type="Pfam" id="PF00487"/>
    </source>
</evidence>
<evidence type="ECO:0000256" key="12">
    <source>
        <dbReference type="RuleBase" id="RU000581"/>
    </source>
</evidence>
<feature type="transmembrane region" description="Helical" evidence="14">
    <location>
        <begin position="6"/>
        <end position="24"/>
    </location>
</feature>
<evidence type="ECO:0000256" key="2">
    <source>
        <dbReference type="ARBA" id="ARBA00009295"/>
    </source>
</evidence>
<evidence type="ECO:0000256" key="6">
    <source>
        <dbReference type="ARBA" id="ARBA00022989"/>
    </source>
</evidence>
<feature type="region of interest" description="Disordered" evidence="13">
    <location>
        <begin position="272"/>
        <end position="291"/>
    </location>
</feature>
<keyword evidence="3 12" id="KW-0444">Lipid biosynthesis</keyword>
<keyword evidence="7 12" id="KW-0560">Oxidoreductase</keyword>
<evidence type="ECO:0000256" key="1">
    <source>
        <dbReference type="ARBA" id="ARBA00004141"/>
    </source>
</evidence>
<keyword evidence="9" id="KW-0443">Lipid metabolism</keyword>
<keyword evidence="4 12" id="KW-0812">Transmembrane</keyword>
<dbReference type="Proteomes" id="UP001148838">
    <property type="component" value="Unassembled WGS sequence"/>
</dbReference>
<evidence type="ECO:0000313" key="16">
    <source>
        <dbReference type="EMBL" id="KAJ4439346.1"/>
    </source>
</evidence>
<reference evidence="16 17" key="1">
    <citation type="journal article" date="2022" name="Allergy">
        <title>Genome assembly and annotation of Periplaneta americana reveal a comprehensive cockroach allergen profile.</title>
        <authorList>
            <person name="Wang L."/>
            <person name="Xiong Q."/>
            <person name="Saelim N."/>
            <person name="Wang L."/>
            <person name="Nong W."/>
            <person name="Wan A.T."/>
            <person name="Shi M."/>
            <person name="Liu X."/>
            <person name="Cao Q."/>
            <person name="Hui J.H.L."/>
            <person name="Sookrung N."/>
            <person name="Leung T.F."/>
            <person name="Tungtrongchitr A."/>
            <person name="Tsui S.K.W."/>
        </authorList>
    </citation>
    <scope>NUCLEOTIDE SEQUENCE [LARGE SCALE GENOMIC DNA]</scope>
    <source>
        <strain evidence="16">PWHHKU_190912</strain>
    </source>
</reference>
<protein>
    <recommendedName>
        <fullName evidence="15">Fatty acid desaturase domain-containing protein</fullName>
    </recommendedName>
</protein>
<name>A0ABQ8SYT9_PERAM</name>
<feature type="non-terminal residue" evidence="16">
    <location>
        <position position="1"/>
    </location>
</feature>
<evidence type="ECO:0000256" key="9">
    <source>
        <dbReference type="ARBA" id="ARBA00023098"/>
    </source>
</evidence>
<gene>
    <name evidence="16" type="ORF">ANN_07468</name>
</gene>
<dbReference type="InterPro" id="IPR005804">
    <property type="entry name" value="FA_desaturase_dom"/>
</dbReference>
<evidence type="ECO:0000256" key="4">
    <source>
        <dbReference type="ARBA" id="ARBA00022692"/>
    </source>
</evidence>
<keyword evidence="10 14" id="KW-0472">Membrane</keyword>
<dbReference type="Pfam" id="PF00487">
    <property type="entry name" value="FA_desaturase"/>
    <property type="match status" value="1"/>
</dbReference>
<dbReference type="InterPro" id="IPR015876">
    <property type="entry name" value="Acyl-CoA_DS"/>
</dbReference>
<evidence type="ECO:0000256" key="3">
    <source>
        <dbReference type="ARBA" id="ARBA00022516"/>
    </source>
</evidence>
<proteinExistence type="inferred from homology"/>
<evidence type="ECO:0000256" key="5">
    <source>
        <dbReference type="ARBA" id="ARBA00022832"/>
    </source>
</evidence>
<feature type="transmembrane region" description="Helical" evidence="14">
    <location>
        <begin position="149"/>
        <end position="170"/>
    </location>
</feature>
<dbReference type="PANTHER" id="PTHR11351:SF92">
    <property type="entry name" value="ACYL-COA DESATURASE 2-LIKE PROTEIN"/>
    <property type="match status" value="1"/>
</dbReference>
<evidence type="ECO:0000256" key="13">
    <source>
        <dbReference type="SAM" id="MobiDB-lite"/>
    </source>
</evidence>
<keyword evidence="8" id="KW-0408">Iron</keyword>
<evidence type="ECO:0000256" key="10">
    <source>
        <dbReference type="ARBA" id="ARBA00023136"/>
    </source>
</evidence>
<organism evidence="16 17">
    <name type="scientific">Periplaneta americana</name>
    <name type="common">American cockroach</name>
    <name type="synonym">Blatta americana</name>
    <dbReference type="NCBI Taxonomy" id="6978"/>
    <lineage>
        <taxon>Eukaryota</taxon>
        <taxon>Metazoa</taxon>
        <taxon>Ecdysozoa</taxon>
        <taxon>Arthropoda</taxon>
        <taxon>Hexapoda</taxon>
        <taxon>Insecta</taxon>
        <taxon>Pterygota</taxon>
        <taxon>Neoptera</taxon>
        <taxon>Polyneoptera</taxon>
        <taxon>Dictyoptera</taxon>
        <taxon>Blattodea</taxon>
        <taxon>Blattoidea</taxon>
        <taxon>Blattidae</taxon>
        <taxon>Blattinae</taxon>
        <taxon>Periplaneta</taxon>
    </lineage>
</organism>
<evidence type="ECO:0000256" key="11">
    <source>
        <dbReference type="ARBA" id="ARBA00023160"/>
    </source>
</evidence>
<dbReference type="CDD" id="cd03505">
    <property type="entry name" value="Delta9-FADS-like"/>
    <property type="match status" value="1"/>
</dbReference>
<evidence type="ECO:0000313" key="17">
    <source>
        <dbReference type="Proteomes" id="UP001148838"/>
    </source>
</evidence>
<comment type="subcellular location">
    <subcellularLocation>
        <location evidence="1">Membrane</location>
        <topology evidence="1">Multi-pass membrane protein</topology>
    </subcellularLocation>
</comment>
<keyword evidence="6 14" id="KW-1133">Transmembrane helix</keyword>
<keyword evidence="17" id="KW-1185">Reference proteome</keyword>
<accession>A0ABQ8SYT9</accession>
<feature type="domain" description="Fatty acid desaturase" evidence="15">
    <location>
        <begin position="5"/>
        <end position="205"/>
    </location>
</feature>
<dbReference type="PRINTS" id="PR00075">
    <property type="entry name" value="FACDDSATRASE"/>
</dbReference>
<comment type="caution">
    <text evidence="16">The sequence shown here is derived from an EMBL/GenBank/DDBJ whole genome shotgun (WGS) entry which is preliminary data.</text>
</comment>
<keyword evidence="11 12" id="KW-0275">Fatty acid biosynthesis</keyword>
<comment type="similarity">
    <text evidence="2 12">Belongs to the fatty acid desaturase type 1 family.</text>
</comment>
<comment type="domain">
    <text evidence="12">The histidine box domains are involved in binding the catalytic metal ions.</text>
</comment>
<feature type="transmembrane region" description="Helical" evidence="14">
    <location>
        <begin position="117"/>
        <end position="137"/>
    </location>
</feature>
<evidence type="ECO:0000256" key="8">
    <source>
        <dbReference type="ARBA" id="ARBA00023004"/>
    </source>
</evidence>
<dbReference type="EMBL" id="JAJSOF020000017">
    <property type="protein sequence ID" value="KAJ4439346.1"/>
    <property type="molecule type" value="Genomic_DNA"/>
</dbReference>